<evidence type="ECO:0000256" key="6">
    <source>
        <dbReference type="RuleBase" id="RU003355"/>
    </source>
</evidence>
<feature type="active site" description="Charge relay system" evidence="5">
    <location>
        <position position="195"/>
    </location>
</feature>
<keyword evidence="4 5" id="KW-0720">Serine protease</keyword>
<evidence type="ECO:0000313" key="11">
    <source>
        <dbReference type="Proteomes" id="UP001597508"/>
    </source>
</evidence>
<comment type="similarity">
    <text evidence="1 5 6">Belongs to the peptidase S8 family.</text>
</comment>
<dbReference type="Gene3D" id="3.30.70.80">
    <property type="entry name" value="Peptidase S8 propeptide/proteinase inhibitor I9"/>
    <property type="match status" value="1"/>
</dbReference>
<name>A0ABW5LQY7_9FLAO</name>
<dbReference type="PROSITE" id="PS51257">
    <property type="entry name" value="PROKAR_LIPOPROTEIN"/>
    <property type="match status" value="1"/>
</dbReference>
<dbReference type="PANTHER" id="PTHR43806">
    <property type="entry name" value="PEPTIDASE S8"/>
    <property type="match status" value="1"/>
</dbReference>
<dbReference type="EMBL" id="JBHULH010000001">
    <property type="protein sequence ID" value="MFD2566211.1"/>
    <property type="molecule type" value="Genomic_DNA"/>
</dbReference>
<keyword evidence="7" id="KW-0732">Signal</keyword>
<reference evidence="11" key="1">
    <citation type="journal article" date="2019" name="Int. J. Syst. Evol. Microbiol.">
        <title>The Global Catalogue of Microorganisms (GCM) 10K type strain sequencing project: providing services to taxonomists for standard genome sequencing and annotation.</title>
        <authorList>
            <consortium name="The Broad Institute Genomics Platform"/>
            <consortium name="The Broad Institute Genome Sequencing Center for Infectious Disease"/>
            <person name="Wu L."/>
            <person name="Ma J."/>
        </authorList>
    </citation>
    <scope>NUCLEOTIDE SEQUENCE [LARGE SCALE GENOMIC DNA]</scope>
    <source>
        <strain evidence="11">KCTC 52127</strain>
    </source>
</reference>
<protein>
    <submittedName>
        <fullName evidence="10">S8 family serine peptidase</fullName>
    </submittedName>
</protein>
<dbReference type="PANTHER" id="PTHR43806:SF11">
    <property type="entry name" value="CEREVISIN-RELATED"/>
    <property type="match status" value="1"/>
</dbReference>
<feature type="signal peptide" evidence="7">
    <location>
        <begin position="1"/>
        <end position="23"/>
    </location>
</feature>
<dbReference type="Pfam" id="PF00082">
    <property type="entry name" value="Peptidase_S8"/>
    <property type="match status" value="1"/>
</dbReference>
<sequence>MKIQLTKINRKSLVKYVAIAAFAGVFIGCQTESDDTPDPLNFDDTPTFTQSRSTPIVGQYIVTLKKGTFTSVSGKGKANYQRAKASFKREALNLFKETNITEENIKETFGFALEGFSAKLSEEQLKALRNDPNVISVEQDYYVVQNFPVIKAKPPGAGNGNGGGGGNDPQQTPYGITRVSAGQTYTGSKTAWIIDSGIDLDHPDLNVDAARSVSYDTRDSNPNDDHGHGTHVAGTVAAIDNSEGVVGVAAGTTVVAVRVVNRRGGGSASWCVSGVDYVAANASPGDVANMSLGYPANTAIDNAVLNAASLGIDFALAAGNDGAHAGTGPSPSPARVNGPNIYTVSAMNSSDNFASFSNYGNPPVDYCAPGVSVLSCWKGGGYNTISGTSMASPHVAGLLIWGNISTSGTVNGDPDGNPDPIASR</sequence>
<evidence type="ECO:0000313" key="10">
    <source>
        <dbReference type="EMBL" id="MFD2566211.1"/>
    </source>
</evidence>
<proteinExistence type="inferred from homology"/>
<evidence type="ECO:0000256" key="1">
    <source>
        <dbReference type="ARBA" id="ARBA00011073"/>
    </source>
</evidence>
<feature type="active site" description="Charge relay system" evidence="5">
    <location>
        <position position="228"/>
    </location>
</feature>
<dbReference type="Pfam" id="PF05922">
    <property type="entry name" value="Inhibitor_I9"/>
    <property type="match status" value="1"/>
</dbReference>
<dbReference type="InterPro" id="IPR015500">
    <property type="entry name" value="Peptidase_S8_subtilisin-rel"/>
</dbReference>
<feature type="chain" id="PRO_5046440865" evidence="7">
    <location>
        <begin position="24"/>
        <end position="424"/>
    </location>
</feature>
<dbReference type="Gene3D" id="3.40.50.200">
    <property type="entry name" value="Peptidase S8/S53 domain"/>
    <property type="match status" value="1"/>
</dbReference>
<dbReference type="InterPro" id="IPR037045">
    <property type="entry name" value="S8pro/Inhibitor_I9_sf"/>
</dbReference>
<evidence type="ECO:0000256" key="2">
    <source>
        <dbReference type="ARBA" id="ARBA00022670"/>
    </source>
</evidence>
<evidence type="ECO:0000259" key="9">
    <source>
        <dbReference type="Pfam" id="PF05922"/>
    </source>
</evidence>
<dbReference type="InterPro" id="IPR050131">
    <property type="entry name" value="Peptidase_S8_subtilisin-like"/>
</dbReference>
<dbReference type="InterPro" id="IPR036852">
    <property type="entry name" value="Peptidase_S8/S53_dom_sf"/>
</dbReference>
<dbReference type="PROSITE" id="PS00137">
    <property type="entry name" value="SUBTILASE_HIS"/>
    <property type="match status" value="1"/>
</dbReference>
<gene>
    <name evidence="10" type="ORF">ACFSRZ_02430</name>
</gene>
<keyword evidence="3 5" id="KW-0378">Hydrolase</keyword>
<feature type="domain" description="Peptidase S8/S53" evidence="8">
    <location>
        <begin position="193"/>
        <end position="398"/>
    </location>
</feature>
<dbReference type="RefSeq" id="WP_379664930.1">
    <property type="nucleotide sequence ID" value="NZ_JBHULH010000001.1"/>
</dbReference>
<dbReference type="PROSITE" id="PS00136">
    <property type="entry name" value="SUBTILASE_ASP"/>
    <property type="match status" value="1"/>
</dbReference>
<comment type="caution">
    <text evidence="10">The sequence shown here is derived from an EMBL/GenBank/DDBJ whole genome shotgun (WGS) entry which is preliminary data.</text>
</comment>
<keyword evidence="11" id="KW-1185">Reference proteome</keyword>
<organism evidence="10 11">
    <name type="scientific">Pseudotenacibaculum haliotis</name>
    <dbReference type="NCBI Taxonomy" id="1862138"/>
    <lineage>
        <taxon>Bacteria</taxon>
        <taxon>Pseudomonadati</taxon>
        <taxon>Bacteroidota</taxon>
        <taxon>Flavobacteriia</taxon>
        <taxon>Flavobacteriales</taxon>
        <taxon>Flavobacteriaceae</taxon>
        <taxon>Pseudotenacibaculum</taxon>
    </lineage>
</organism>
<feature type="active site" description="Charge relay system" evidence="5">
    <location>
        <position position="389"/>
    </location>
</feature>
<dbReference type="InterPro" id="IPR010259">
    <property type="entry name" value="S8pro/Inhibitor_I9"/>
</dbReference>
<feature type="domain" description="Inhibitor I9" evidence="9">
    <location>
        <begin position="59"/>
        <end position="142"/>
    </location>
</feature>
<dbReference type="InterPro" id="IPR023827">
    <property type="entry name" value="Peptidase_S8_Asp-AS"/>
</dbReference>
<dbReference type="InterPro" id="IPR023828">
    <property type="entry name" value="Peptidase_S8_Ser-AS"/>
</dbReference>
<dbReference type="Proteomes" id="UP001597508">
    <property type="component" value="Unassembled WGS sequence"/>
</dbReference>
<keyword evidence="2 5" id="KW-0645">Protease</keyword>
<dbReference type="PRINTS" id="PR00723">
    <property type="entry name" value="SUBTILISIN"/>
</dbReference>
<evidence type="ECO:0000256" key="3">
    <source>
        <dbReference type="ARBA" id="ARBA00022801"/>
    </source>
</evidence>
<dbReference type="PROSITE" id="PS00138">
    <property type="entry name" value="SUBTILASE_SER"/>
    <property type="match status" value="1"/>
</dbReference>
<evidence type="ECO:0000256" key="4">
    <source>
        <dbReference type="ARBA" id="ARBA00022825"/>
    </source>
</evidence>
<evidence type="ECO:0000259" key="8">
    <source>
        <dbReference type="Pfam" id="PF00082"/>
    </source>
</evidence>
<dbReference type="SUPFAM" id="SSF52743">
    <property type="entry name" value="Subtilisin-like"/>
    <property type="match status" value="1"/>
</dbReference>
<evidence type="ECO:0000256" key="5">
    <source>
        <dbReference type="PROSITE-ProRule" id="PRU01240"/>
    </source>
</evidence>
<dbReference type="SUPFAM" id="SSF54897">
    <property type="entry name" value="Protease propeptides/inhibitors"/>
    <property type="match status" value="1"/>
</dbReference>
<dbReference type="PROSITE" id="PS51892">
    <property type="entry name" value="SUBTILASE"/>
    <property type="match status" value="1"/>
</dbReference>
<evidence type="ECO:0000256" key="7">
    <source>
        <dbReference type="SAM" id="SignalP"/>
    </source>
</evidence>
<dbReference type="InterPro" id="IPR000209">
    <property type="entry name" value="Peptidase_S8/S53_dom"/>
</dbReference>
<accession>A0ABW5LQY7</accession>
<dbReference type="InterPro" id="IPR022398">
    <property type="entry name" value="Peptidase_S8_His-AS"/>
</dbReference>